<dbReference type="Gene3D" id="3.90.550.10">
    <property type="entry name" value="Spore Coat Polysaccharide Biosynthesis Protein SpsA, Chain A"/>
    <property type="match status" value="1"/>
</dbReference>
<evidence type="ECO:0000259" key="1">
    <source>
        <dbReference type="Pfam" id="PF00535"/>
    </source>
</evidence>
<organism evidence="2 3">
    <name type="scientific">Bacteroides zoogleoformans</name>
    <dbReference type="NCBI Taxonomy" id="28119"/>
    <lineage>
        <taxon>Bacteria</taxon>
        <taxon>Pseudomonadati</taxon>
        <taxon>Bacteroidota</taxon>
        <taxon>Bacteroidia</taxon>
        <taxon>Bacteroidales</taxon>
        <taxon>Bacteroidaceae</taxon>
        <taxon>Bacteroides</taxon>
    </lineage>
</organism>
<dbReference type="PANTHER" id="PTHR43179">
    <property type="entry name" value="RHAMNOSYLTRANSFERASE WBBL"/>
    <property type="match status" value="1"/>
</dbReference>
<dbReference type="PANTHER" id="PTHR43179:SF7">
    <property type="entry name" value="RHAMNOSYLTRANSFERASE WBBL"/>
    <property type="match status" value="1"/>
</dbReference>
<dbReference type="SUPFAM" id="SSF53448">
    <property type="entry name" value="Nucleotide-diphospho-sugar transferases"/>
    <property type="match status" value="1"/>
</dbReference>
<reference evidence="2 3" key="1">
    <citation type="submission" date="2018-02" db="EMBL/GenBank/DDBJ databases">
        <authorList>
            <person name="Holder M.E."/>
            <person name="Ajami N.J."/>
            <person name="Petrosino J.F."/>
        </authorList>
    </citation>
    <scope>NUCLEOTIDE SEQUENCE [LARGE SCALE GENOMIC DNA]</scope>
    <source>
        <strain evidence="2 3">ATCC 33285</strain>
    </source>
</reference>
<protein>
    <submittedName>
        <fullName evidence="2">Glycosyltransferase family 2 protein</fullName>
    </submittedName>
</protein>
<name>A0ABM6T852_9BACE</name>
<feature type="domain" description="Glycosyltransferase 2-like" evidence="1">
    <location>
        <begin position="6"/>
        <end position="110"/>
    </location>
</feature>
<proteinExistence type="predicted"/>
<sequence length="303" mass="34072">MKILTIIAAYNFERWLDRCLGSLRQSSLQADVVVIDNASQDRTVQLIESRYPEVRLIQSQENLGFGRANNLGMRMALEEGYEAVFLLNQDAWIDAETLGTLSALSGKYPQYGILSPTHLTGAGDKLEKGFAGYAGLSPSAELKTYRAKDKSLCPPIEVPFVNAAFWFIPVSVLKQVGGFCPLFRHYGEDVDYVNRLHRCGYRIGYSPYVQGCHDREYRPVARKAFLYSEEVYLLSEYANVQYSFPKAFAYGVAAGIKKTFKALLQGNLKDAVAYLRITASVFGRTGKVIGYRKLNKRCGTWYI</sequence>
<evidence type="ECO:0000313" key="3">
    <source>
        <dbReference type="Proteomes" id="UP000238304"/>
    </source>
</evidence>
<dbReference type="EMBL" id="CP027231">
    <property type="protein sequence ID" value="AVM52855.1"/>
    <property type="molecule type" value="Genomic_DNA"/>
</dbReference>
<dbReference type="Pfam" id="PF11397">
    <property type="entry name" value="GlcNAc"/>
    <property type="match status" value="1"/>
</dbReference>
<dbReference type="CDD" id="cd04186">
    <property type="entry name" value="GT_2_like_c"/>
    <property type="match status" value="1"/>
</dbReference>
<dbReference type="InterPro" id="IPR029044">
    <property type="entry name" value="Nucleotide-diphossugar_trans"/>
</dbReference>
<dbReference type="InterPro" id="IPR001173">
    <property type="entry name" value="Glyco_trans_2-like"/>
</dbReference>
<dbReference type="Pfam" id="PF00535">
    <property type="entry name" value="Glycos_transf_2"/>
    <property type="match status" value="1"/>
</dbReference>
<dbReference type="RefSeq" id="WP_106041155.1">
    <property type="nucleotide sequence ID" value="NZ_CP027231.1"/>
</dbReference>
<dbReference type="InterPro" id="IPR021067">
    <property type="entry name" value="Glycosyltransferase"/>
</dbReference>
<gene>
    <name evidence="2" type="ORF">C4H11_07825</name>
</gene>
<dbReference type="Proteomes" id="UP000238304">
    <property type="component" value="Chromosome"/>
</dbReference>
<accession>A0ABM6T852</accession>
<evidence type="ECO:0000313" key="2">
    <source>
        <dbReference type="EMBL" id="AVM52855.1"/>
    </source>
</evidence>
<keyword evidence="3" id="KW-1185">Reference proteome</keyword>